<dbReference type="SMART" id="SM00220">
    <property type="entry name" value="S_TKc"/>
    <property type="match status" value="1"/>
</dbReference>
<feature type="transmembrane region" description="Helical" evidence="6">
    <location>
        <begin position="286"/>
        <end position="305"/>
    </location>
</feature>
<reference evidence="8" key="1">
    <citation type="journal article" date="2020" name="mSystems">
        <title>Genome- and Community-Level Interaction Insights into Carbon Utilization and Element Cycling Functions of Hydrothermarchaeota in Hydrothermal Sediment.</title>
        <authorList>
            <person name="Zhou Z."/>
            <person name="Liu Y."/>
            <person name="Xu W."/>
            <person name="Pan J."/>
            <person name="Luo Z.H."/>
            <person name="Li M."/>
        </authorList>
    </citation>
    <scope>NUCLEOTIDE SEQUENCE [LARGE SCALE GENOMIC DNA]</scope>
    <source>
        <strain evidence="8">HyVt-577</strain>
    </source>
</reference>
<dbReference type="InterPro" id="IPR011009">
    <property type="entry name" value="Kinase-like_dom_sf"/>
</dbReference>
<organism evidence="8">
    <name type="scientific">Caldithrix abyssi</name>
    <dbReference type="NCBI Taxonomy" id="187145"/>
    <lineage>
        <taxon>Bacteria</taxon>
        <taxon>Pseudomonadati</taxon>
        <taxon>Calditrichota</taxon>
        <taxon>Calditrichia</taxon>
        <taxon>Calditrichales</taxon>
        <taxon>Calditrichaceae</taxon>
        <taxon>Caldithrix</taxon>
    </lineage>
</organism>
<dbReference type="Pfam" id="PF00069">
    <property type="entry name" value="Pkinase"/>
    <property type="match status" value="1"/>
</dbReference>
<proteinExistence type="predicted"/>
<protein>
    <submittedName>
        <fullName evidence="8">Serine/threonine protein kinase</fullName>
    </submittedName>
</protein>
<keyword evidence="2" id="KW-0547">Nucleotide-binding</keyword>
<dbReference type="PANTHER" id="PTHR43289">
    <property type="entry name" value="MITOGEN-ACTIVATED PROTEIN KINASE KINASE KINASE 20-RELATED"/>
    <property type="match status" value="1"/>
</dbReference>
<dbReference type="InterPro" id="IPR013229">
    <property type="entry name" value="PEGA"/>
</dbReference>
<dbReference type="EMBL" id="DRQG01000086">
    <property type="protein sequence ID" value="HGY55864.1"/>
    <property type="molecule type" value="Genomic_DNA"/>
</dbReference>
<keyword evidence="3 8" id="KW-0418">Kinase</keyword>
<dbReference type="SUPFAM" id="SSF56112">
    <property type="entry name" value="Protein kinase-like (PK-like)"/>
    <property type="match status" value="1"/>
</dbReference>
<keyword evidence="6" id="KW-1133">Transmembrane helix</keyword>
<gene>
    <name evidence="8" type="ORF">ENK44_09190</name>
</gene>
<dbReference type="Gene3D" id="3.30.200.20">
    <property type="entry name" value="Phosphorylase Kinase, domain 1"/>
    <property type="match status" value="1"/>
</dbReference>
<comment type="caution">
    <text evidence="8">The sequence shown here is derived from an EMBL/GenBank/DDBJ whole genome shotgun (WGS) entry which is preliminary data.</text>
</comment>
<dbReference type="InterPro" id="IPR008271">
    <property type="entry name" value="Ser/Thr_kinase_AS"/>
</dbReference>
<keyword evidence="4" id="KW-0067">ATP-binding</keyword>
<evidence type="ECO:0000313" key="8">
    <source>
        <dbReference type="EMBL" id="HGY55864.1"/>
    </source>
</evidence>
<dbReference type="PROSITE" id="PS00108">
    <property type="entry name" value="PROTEIN_KINASE_ST"/>
    <property type="match status" value="1"/>
</dbReference>
<evidence type="ECO:0000256" key="2">
    <source>
        <dbReference type="ARBA" id="ARBA00022741"/>
    </source>
</evidence>
<dbReference type="InterPro" id="IPR000719">
    <property type="entry name" value="Prot_kinase_dom"/>
</dbReference>
<evidence type="ECO:0000256" key="3">
    <source>
        <dbReference type="ARBA" id="ARBA00022777"/>
    </source>
</evidence>
<dbReference type="PANTHER" id="PTHR43289:SF34">
    <property type="entry name" value="SERINE_THREONINE-PROTEIN KINASE YBDM-RELATED"/>
    <property type="match status" value="1"/>
</dbReference>
<keyword evidence="8" id="KW-0723">Serine/threonine-protein kinase</keyword>
<evidence type="ECO:0000256" key="1">
    <source>
        <dbReference type="ARBA" id="ARBA00022679"/>
    </source>
</evidence>
<dbReference type="Gene3D" id="1.10.510.10">
    <property type="entry name" value="Transferase(Phosphotransferase) domain 1"/>
    <property type="match status" value="1"/>
</dbReference>
<dbReference type="Pfam" id="PF08308">
    <property type="entry name" value="PEGA"/>
    <property type="match status" value="1"/>
</dbReference>
<dbReference type="GO" id="GO:0005524">
    <property type="term" value="F:ATP binding"/>
    <property type="evidence" value="ECO:0007669"/>
    <property type="project" value="UniProtKB-KW"/>
</dbReference>
<dbReference type="PROSITE" id="PS50011">
    <property type="entry name" value="PROTEIN_KINASE_DOM"/>
    <property type="match status" value="1"/>
</dbReference>
<feature type="domain" description="Protein kinase" evidence="7">
    <location>
        <begin position="7"/>
        <end position="264"/>
    </location>
</feature>
<sequence>MKSIANYEIIKTIAESGPSAVYVARHKKLGRKTLLKVYSGADKALIERFEREARIVADLNSDAIVAIYDFGEDDGRFFISMEYIDGWNLQDYLSDHKPDVAEVIDFSYQISYCLTVLHQKGYIHRDLKPENILVDRQKRIKLTDFGLTLHQSLNRITSDGDLLGTPLYMSPEQINNRPLTPASDVFSMGIIFYQMASGTNPFEAGQVGEVFSKILTYTPPHLSDIQPSLPQWYAELVMRLLEKEAGKRPPTAAEVFLRIKEKSLAHQNNDLPAVLRDEEKPRIKTWGIYVALFTAILTLGYFYGFEYIKDSFWLSRDSIQQAPKFAVTDSQKILQPDTLPPANETISRPDNEIGMATNQTSSDSNPATGQLPEEDKTTFFVKTYPWCNIFLDYRLVGTTPMAKPIHIKPGKYILGLQNPNYPSYTDTIRIEAFKANSFAYNLDSLLLRVDLQVLPWGNVYIDDKYIGTTPLQKPLYLAPGKYIIRVTNDFYPTWVDTIVYLKNSSNRKRIVLDLKNRKHGIN</sequence>
<keyword evidence="6" id="KW-0472">Membrane</keyword>
<dbReference type="Proteomes" id="UP000885779">
    <property type="component" value="Unassembled WGS sequence"/>
</dbReference>
<dbReference type="CDD" id="cd14014">
    <property type="entry name" value="STKc_PknB_like"/>
    <property type="match status" value="1"/>
</dbReference>
<name>A0A7V4WV00_CALAY</name>
<dbReference type="AlphaFoldDB" id="A0A7V4WV00"/>
<dbReference type="GO" id="GO:0004674">
    <property type="term" value="F:protein serine/threonine kinase activity"/>
    <property type="evidence" value="ECO:0007669"/>
    <property type="project" value="UniProtKB-KW"/>
</dbReference>
<keyword evidence="1" id="KW-0808">Transferase</keyword>
<keyword evidence="6" id="KW-0812">Transmembrane</keyword>
<evidence type="ECO:0000259" key="7">
    <source>
        <dbReference type="PROSITE" id="PS50011"/>
    </source>
</evidence>
<evidence type="ECO:0000256" key="4">
    <source>
        <dbReference type="ARBA" id="ARBA00022840"/>
    </source>
</evidence>
<evidence type="ECO:0000256" key="5">
    <source>
        <dbReference type="SAM" id="MobiDB-lite"/>
    </source>
</evidence>
<accession>A0A7V4WV00</accession>
<feature type="region of interest" description="Disordered" evidence="5">
    <location>
        <begin position="335"/>
        <end position="371"/>
    </location>
</feature>
<evidence type="ECO:0000256" key="6">
    <source>
        <dbReference type="SAM" id="Phobius"/>
    </source>
</evidence>
<feature type="compositionally biased region" description="Polar residues" evidence="5">
    <location>
        <begin position="356"/>
        <end position="368"/>
    </location>
</feature>